<dbReference type="EMBL" id="CP002219">
    <property type="protein sequence ID" value="ADQ06142.1"/>
    <property type="molecule type" value="Genomic_DNA"/>
</dbReference>
<dbReference type="RefSeq" id="WP_013402351.1">
    <property type="nucleotide sequence ID" value="NC_014652.1"/>
</dbReference>
<dbReference type="HOGENOM" id="CLU_2768058_0_0_9"/>
<feature type="transmembrane region" description="Helical" evidence="1">
    <location>
        <begin position="50"/>
        <end position="68"/>
    </location>
</feature>
<evidence type="ECO:0000313" key="2">
    <source>
        <dbReference type="EMBL" id="ADQ06142.1"/>
    </source>
</evidence>
<keyword evidence="3" id="KW-1185">Reference proteome</keyword>
<sequence>MRTVLFNLSLILAGFGLGIYTCAAMLFNSLSPFDVMKKEGHPKLGCVKSLFWLAVVLVAALVVLLSVVKK</sequence>
<reference key="1">
    <citation type="submission" date="2010-09" db="EMBL/GenBank/DDBJ databases">
        <title>Complete sequence of Caldicellulosiruptor hydrothermalis 108.</title>
        <authorList>
            <consortium name="US DOE Joint Genome Institute"/>
            <person name="Lucas S."/>
            <person name="Copeland A."/>
            <person name="Lapidus A."/>
            <person name="Cheng J.-F."/>
            <person name="Bruce D."/>
            <person name="Goodwin L."/>
            <person name="Pitluck S."/>
            <person name="Davenport K."/>
            <person name="Detter J.C."/>
            <person name="Han C."/>
            <person name="Tapia R."/>
            <person name="Land M."/>
            <person name="Hauser L."/>
            <person name="Chang Y.-J."/>
            <person name="Jeffries C."/>
            <person name="Kyrpides N."/>
            <person name="Ivanova N."/>
            <person name="Mikhailova N."/>
            <person name="Blumer-Schuette S.E."/>
            <person name="Kelly R.M."/>
            <person name="Woyke T."/>
        </authorList>
    </citation>
    <scope>NUCLEOTIDE SEQUENCE</scope>
    <source>
        <strain>108</strain>
    </source>
</reference>
<dbReference type="AlphaFoldDB" id="E4QBW8"/>
<dbReference type="OrthoDB" id="1716957at2"/>
<keyword evidence="1" id="KW-0472">Membrane</keyword>
<feature type="transmembrane region" description="Helical" evidence="1">
    <location>
        <begin position="7"/>
        <end position="30"/>
    </location>
</feature>
<evidence type="ECO:0000313" key="3">
    <source>
        <dbReference type="Proteomes" id="UP000006890"/>
    </source>
</evidence>
<protein>
    <submittedName>
        <fullName evidence="2">Uncharacterized protein</fullName>
    </submittedName>
</protein>
<dbReference type="Proteomes" id="UP000006890">
    <property type="component" value="Chromosome"/>
</dbReference>
<reference evidence="2 3" key="2">
    <citation type="journal article" date="2011" name="J. Bacteriol.">
        <title>Complete genome sequences for the anaerobic, extremely thermophilic plant biomass-degrading bacteria Caldicellulosiruptor hydrothermalis, Caldicellulosiruptor kristjanssonii, Caldicellulosiruptor kronotskyensis, Caldicellulosiruptor owensenis, and Caldicellulosiruptor lactoaceticus.</title>
        <authorList>
            <person name="Blumer-Schuette S.E."/>
            <person name="Ozdemir I."/>
            <person name="Mistry D."/>
            <person name="Lucas S."/>
            <person name="Lapidus A."/>
            <person name="Cheng J.F."/>
            <person name="Goodwin L.A."/>
            <person name="Pitluck S."/>
            <person name="Land M.L."/>
            <person name="Hauser L.J."/>
            <person name="Woyke T."/>
            <person name="Mikhailova N."/>
            <person name="Pati A."/>
            <person name="Kyrpides N.C."/>
            <person name="Ivanova N."/>
            <person name="Detter J.C."/>
            <person name="Walston-Davenport K."/>
            <person name="Han S."/>
            <person name="Adams M.W."/>
            <person name="Kelly R.M."/>
        </authorList>
    </citation>
    <scope>NUCLEOTIDE SEQUENCE [LARGE SCALE GENOMIC DNA]</scope>
    <source>
        <strain evidence="3">DSM 18901 / VKM B-2411 / 108</strain>
    </source>
</reference>
<organism evidence="2 3">
    <name type="scientific">Caldicellulosiruptor hydrothermalis (strain DSM 18901 / VKM B-2411 / 108)</name>
    <dbReference type="NCBI Taxonomy" id="632292"/>
    <lineage>
        <taxon>Bacteria</taxon>
        <taxon>Bacillati</taxon>
        <taxon>Bacillota</taxon>
        <taxon>Bacillota incertae sedis</taxon>
        <taxon>Caldicellulosiruptorales</taxon>
        <taxon>Caldicellulosiruptoraceae</taxon>
        <taxon>Caldicellulosiruptor</taxon>
    </lineage>
</organism>
<keyword evidence="1" id="KW-1133">Transmembrane helix</keyword>
<evidence type="ECO:0000256" key="1">
    <source>
        <dbReference type="SAM" id="Phobius"/>
    </source>
</evidence>
<name>E4QBW8_CALH1</name>
<accession>E4QBW8</accession>
<gene>
    <name evidence="2" type="ordered locus">Calhy_0394</name>
</gene>
<dbReference type="KEGG" id="chd:Calhy_0394"/>
<dbReference type="STRING" id="632292.Calhy_0394"/>
<proteinExistence type="predicted"/>
<keyword evidence="1" id="KW-0812">Transmembrane</keyword>